<dbReference type="Proteomes" id="UP000230046">
    <property type="component" value="Unassembled WGS sequence"/>
</dbReference>
<sequence>MFIDGQLSAFMSGFKDQNNTTLIIPRLSINNDFLFYSPGLMLVNETIKYLYNQSTIRELDLSQGTEKYKFDMGGESHITKWFKI</sequence>
<evidence type="ECO:0000259" key="1">
    <source>
        <dbReference type="Pfam" id="PF13480"/>
    </source>
</evidence>
<organism evidence="2 3">
    <name type="scientific">Prevotella intermedia</name>
    <dbReference type="NCBI Taxonomy" id="28131"/>
    <lineage>
        <taxon>Bacteria</taxon>
        <taxon>Pseudomonadati</taxon>
        <taxon>Bacteroidota</taxon>
        <taxon>Bacteroidia</taxon>
        <taxon>Bacteroidales</taxon>
        <taxon>Prevotellaceae</taxon>
        <taxon>Prevotella</taxon>
    </lineage>
</organism>
<accession>A0A2G8ICJ0</accession>
<dbReference type="Pfam" id="PF13480">
    <property type="entry name" value="Acetyltransf_6"/>
    <property type="match status" value="1"/>
</dbReference>
<evidence type="ECO:0000313" key="2">
    <source>
        <dbReference type="EMBL" id="PIK21234.1"/>
    </source>
</evidence>
<dbReference type="AlphaFoldDB" id="A0A2G8ICJ0"/>
<dbReference type="SUPFAM" id="SSF55729">
    <property type="entry name" value="Acyl-CoA N-acyltransferases (Nat)"/>
    <property type="match status" value="1"/>
</dbReference>
<dbReference type="InterPro" id="IPR016181">
    <property type="entry name" value="Acyl_CoA_acyltransferase"/>
</dbReference>
<feature type="domain" description="BioF2-like acetyltransferase" evidence="1">
    <location>
        <begin position="3"/>
        <end position="69"/>
    </location>
</feature>
<proteinExistence type="predicted"/>
<dbReference type="InterPro" id="IPR038740">
    <property type="entry name" value="BioF2-like_GNAT_dom"/>
</dbReference>
<reference evidence="2 3" key="1">
    <citation type="submission" date="2017-11" db="EMBL/GenBank/DDBJ databases">
        <title>Genome sequencing of Prevotella intermedia KCOM 1653.</title>
        <authorList>
            <person name="Kook J.-K."/>
            <person name="Park S.-N."/>
            <person name="Lim Y.K."/>
        </authorList>
    </citation>
    <scope>NUCLEOTIDE SEQUENCE [LARGE SCALE GENOMIC DNA]</scope>
    <source>
        <strain evidence="2 3">KCOM 1653</strain>
    </source>
</reference>
<dbReference type="EMBL" id="PEKN01000001">
    <property type="protein sequence ID" value="PIK21234.1"/>
    <property type="molecule type" value="Genomic_DNA"/>
</dbReference>
<dbReference type="RefSeq" id="WP_371410545.1">
    <property type="nucleotide sequence ID" value="NZ_PEKN01000001.1"/>
</dbReference>
<evidence type="ECO:0000313" key="3">
    <source>
        <dbReference type="Proteomes" id="UP000230046"/>
    </source>
</evidence>
<comment type="caution">
    <text evidence="2">The sequence shown here is derived from an EMBL/GenBank/DDBJ whole genome shotgun (WGS) entry which is preliminary data.</text>
</comment>
<name>A0A2G8ICJ0_PREIN</name>
<gene>
    <name evidence="2" type="ORF">CTI18_07850</name>
</gene>
<protein>
    <recommendedName>
        <fullName evidence="1">BioF2-like acetyltransferase domain-containing protein</fullName>
    </recommendedName>
</protein>